<protein>
    <submittedName>
        <fullName evidence="6">Serine esterase</fullName>
    </submittedName>
</protein>
<sequence>MMRKRGARVAAAAAVGSTVMFGGMFAAPVAAAEPCPDVEVIFARGTTEAPGVGWVGQAFVDALQEQLGGKSVRVYPVAYPASPDWPRAADGVIDTSNRVRDIVNTCPDSKMVLGGYSQGAAVMGYVTADQIPPGYIPPAGITGPMAPEIADHVAAVVLFGQPSTRFLGAISAPPITIGSLYADKTLNQCIVDDPICTDNGGNLFAHSQYGANGMIDQAATYAVERLNA</sequence>
<evidence type="ECO:0000313" key="6">
    <source>
        <dbReference type="EMBL" id="BCI52544.1"/>
    </source>
</evidence>
<keyword evidence="5" id="KW-0732">Signal</keyword>
<keyword evidence="4" id="KW-1015">Disulfide bond</keyword>
<keyword evidence="3" id="KW-0378">Hydrolase</keyword>
<accession>A0A6S6P1B7</accession>
<dbReference type="EMBL" id="AP023287">
    <property type="protein sequence ID" value="BCI52544.1"/>
    <property type="molecule type" value="Genomic_DNA"/>
</dbReference>
<feature type="chain" id="PRO_5038888327" evidence="5">
    <location>
        <begin position="27"/>
        <end position="228"/>
    </location>
</feature>
<keyword evidence="2" id="KW-0719">Serine esterase</keyword>
<dbReference type="SMART" id="SM01110">
    <property type="entry name" value="Cutinase"/>
    <property type="match status" value="1"/>
</dbReference>
<dbReference type="PANTHER" id="PTHR33630">
    <property type="entry name" value="CUTINASE RV1984C-RELATED-RELATED"/>
    <property type="match status" value="1"/>
</dbReference>
<dbReference type="Gene3D" id="3.40.50.1820">
    <property type="entry name" value="alpha/beta hydrolase"/>
    <property type="match status" value="1"/>
</dbReference>
<evidence type="ECO:0000256" key="4">
    <source>
        <dbReference type="ARBA" id="ARBA00023157"/>
    </source>
</evidence>
<dbReference type="SUPFAM" id="SSF53474">
    <property type="entry name" value="alpha/beta-Hydrolases"/>
    <property type="match status" value="1"/>
</dbReference>
<evidence type="ECO:0000256" key="2">
    <source>
        <dbReference type="ARBA" id="ARBA00022487"/>
    </source>
</evidence>
<evidence type="ECO:0000256" key="5">
    <source>
        <dbReference type="SAM" id="SignalP"/>
    </source>
</evidence>
<dbReference type="Proteomes" id="UP000515734">
    <property type="component" value="Chromosome"/>
</dbReference>
<comment type="similarity">
    <text evidence="1">Belongs to the cutinase family.</text>
</comment>
<evidence type="ECO:0000256" key="1">
    <source>
        <dbReference type="ARBA" id="ARBA00007534"/>
    </source>
</evidence>
<organism evidence="6 7">
    <name type="scientific">Mycolicibacterium litorale</name>
    <dbReference type="NCBI Taxonomy" id="758802"/>
    <lineage>
        <taxon>Bacteria</taxon>
        <taxon>Bacillati</taxon>
        <taxon>Actinomycetota</taxon>
        <taxon>Actinomycetes</taxon>
        <taxon>Mycobacteriales</taxon>
        <taxon>Mycobacteriaceae</taxon>
        <taxon>Mycolicibacterium</taxon>
    </lineage>
</organism>
<dbReference type="Pfam" id="PF01083">
    <property type="entry name" value="Cutinase"/>
    <property type="match status" value="1"/>
</dbReference>
<dbReference type="GO" id="GO:0052689">
    <property type="term" value="F:carboxylic ester hydrolase activity"/>
    <property type="evidence" value="ECO:0007669"/>
    <property type="project" value="UniProtKB-KW"/>
</dbReference>
<reference evidence="6 7" key="1">
    <citation type="submission" date="2020-07" db="EMBL/GenBank/DDBJ databases">
        <title>Complete genome sequence of Mycolicibacterium litorale like strain isolated from cardiac implantable electronic device infection.</title>
        <authorList>
            <person name="Fukano H."/>
            <person name="Miyama H."/>
            <person name="Hoshino Y."/>
        </authorList>
    </citation>
    <scope>NUCLEOTIDE SEQUENCE [LARGE SCALE GENOMIC DNA]</scope>
    <source>
        <strain evidence="6 7">NIIDNTM18</strain>
    </source>
</reference>
<name>A0A6S6P1B7_9MYCO</name>
<feature type="signal peptide" evidence="5">
    <location>
        <begin position="1"/>
        <end position="26"/>
    </location>
</feature>
<gene>
    <name evidence="6" type="ORF">NIIDNTM18_18220</name>
</gene>
<evidence type="ECO:0000256" key="3">
    <source>
        <dbReference type="ARBA" id="ARBA00022801"/>
    </source>
</evidence>
<dbReference type="AlphaFoldDB" id="A0A6S6P1B7"/>
<dbReference type="InterPro" id="IPR000675">
    <property type="entry name" value="Cutinase/axe"/>
</dbReference>
<proteinExistence type="inferred from homology"/>
<dbReference type="InterPro" id="IPR029058">
    <property type="entry name" value="AB_hydrolase_fold"/>
</dbReference>
<evidence type="ECO:0000313" key="7">
    <source>
        <dbReference type="Proteomes" id="UP000515734"/>
    </source>
</evidence>
<dbReference type="PANTHER" id="PTHR33630:SF9">
    <property type="entry name" value="CUTINASE 4"/>
    <property type="match status" value="1"/>
</dbReference>